<evidence type="ECO:0000313" key="2">
    <source>
        <dbReference type="EMBL" id="QNP56169.1"/>
    </source>
</evidence>
<dbReference type="PANTHER" id="PTHR42916:SF1">
    <property type="entry name" value="PROTEIN PHYLLO, CHLOROPLASTIC"/>
    <property type="match status" value="1"/>
</dbReference>
<name>A0A7H0H6K3_9ACTN</name>
<proteinExistence type="predicted"/>
<reference evidence="2 3" key="1">
    <citation type="submission" date="2020-08" db="EMBL/GenBank/DDBJ databases">
        <title>Genome sequence of Tessaracoccus defluvii JCM 17540T.</title>
        <authorList>
            <person name="Hyun D.-W."/>
            <person name="Bae J.-W."/>
        </authorList>
    </citation>
    <scope>NUCLEOTIDE SEQUENCE [LARGE SCALE GENOMIC DNA]</scope>
    <source>
        <strain evidence="2 3">JCM 17540</strain>
    </source>
</reference>
<keyword evidence="3" id="KW-1185">Reference proteome</keyword>
<dbReference type="GO" id="GO:0000287">
    <property type="term" value="F:magnesium ion binding"/>
    <property type="evidence" value="ECO:0007669"/>
    <property type="project" value="UniProtKB-ARBA"/>
</dbReference>
<dbReference type="AlphaFoldDB" id="A0A7H0H6K3"/>
<dbReference type="Gene3D" id="3.40.50.970">
    <property type="match status" value="1"/>
</dbReference>
<dbReference type="Proteomes" id="UP000516117">
    <property type="component" value="Chromosome"/>
</dbReference>
<accession>A0A7H0H6K3</accession>
<dbReference type="SUPFAM" id="SSF52518">
    <property type="entry name" value="Thiamin diphosphate-binding fold (THDP-binding)"/>
    <property type="match status" value="1"/>
</dbReference>
<dbReference type="InterPro" id="IPR029061">
    <property type="entry name" value="THDP-binding"/>
</dbReference>
<evidence type="ECO:0000313" key="3">
    <source>
        <dbReference type="Proteomes" id="UP000516117"/>
    </source>
</evidence>
<dbReference type="GO" id="GO:0003824">
    <property type="term" value="F:catalytic activity"/>
    <property type="evidence" value="ECO:0007669"/>
    <property type="project" value="InterPro"/>
</dbReference>
<organism evidence="2 3">
    <name type="scientific">Tessaracoccus defluvii</name>
    <dbReference type="NCBI Taxonomy" id="1285901"/>
    <lineage>
        <taxon>Bacteria</taxon>
        <taxon>Bacillati</taxon>
        <taxon>Actinomycetota</taxon>
        <taxon>Actinomycetes</taxon>
        <taxon>Propionibacteriales</taxon>
        <taxon>Propionibacteriaceae</taxon>
        <taxon>Tessaracoccus</taxon>
    </lineage>
</organism>
<protein>
    <recommendedName>
        <fullName evidence="1">Thiamine pyrophosphate enzyme TPP-binding domain-containing protein</fullName>
    </recommendedName>
</protein>
<feature type="domain" description="Thiamine pyrophosphate enzyme TPP-binding" evidence="1">
    <location>
        <begin position="87"/>
        <end position="209"/>
    </location>
</feature>
<dbReference type="Pfam" id="PF02775">
    <property type="entry name" value="TPP_enzyme_C"/>
    <property type="match status" value="1"/>
</dbReference>
<gene>
    <name evidence="2" type="ORF">H9L22_01260</name>
</gene>
<dbReference type="EMBL" id="CP060789">
    <property type="protein sequence ID" value="QNP56169.1"/>
    <property type="molecule type" value="Genomic_DNA"/>
</dbReference>
<evidence type="ECO:0000259" key="1">
    <source>
        <dbReference type="Pfam" id="PF02775"/>
    </source>
</evidence>
<dbReference type="RefSeq" id="WP_187721286.1">
    <property type="nucleotide sequence ID" value="NZ_CP060789.1"/>
</dbReference>
<sequence>MVVTDRAGWIDPGHRAAIVADRVLLAGQDPAWLERWLAVGDAPRRTPGLTQRAVADAVLAGLRSGDDVMFGSSSIIRAADLSPIAADPPRAFANRGVAGIDGTIATATGLALGSGRPTTVLLGDLTAQHDLGALVRPPGEPWPQLRVVVADDDGGSIFRRLEQGGPEYADSFDRVFLTPQSVDLAAVAGALGWRVAVVTDEAGLAEALAGDAEFVVAKVRS</sequence>
<dbReference type="GO" id="GO:0030976">
    <property type="term" value="F:thiamine pyrophosphate binding"/>
    <property type="evidence" value="ECO:0007669"/>
    <property type="project" value="InterPro"/>
</dbReference>
<dbReference type="PANTHER" id="PTHR42916">
    <property type="entry name" value="2-SUCCINYL-5-ENOLPYRUVYL-6-HYDROXY-3-CYCLOHEXENE-1-CARBOXYLATE SYNTHASE"/>
    <property type="match status" value="1"/>
</dbReference>
<dbReference type="InterPro" id="IPR011766">
    <property type="entry name" value="TPP_enzyme_TPP-bd"/>
</dbReference>
<dbReference type="KEGG" id="tdf:H9L22_01260"/>
<dbReference type="CDD" id="cd02009">
    <property type="entry name" value="TPP_SHCHC_synthase"/>
    <property type="match status" value="1"/>
</dbReference>